<accession>A0ABT9E8Q3</accession>
<comment type="caution">
    <text evidence="1">The sequence shown here is derived from an EMBL/GenBank/DDBJ whole genome shotgun (WGS) entry which is preliminary data.</text>
</comment>
<organism evidence="1 2">
    <name type="scientific">Paracraurococcus lichenis</name>
    <dbReference type="NCBI Taxonomy" id="3064888"/>
    <lineage>
        <taxon>Bacteria</taxon>
        <taxon>Pseudomonadati</taxon>
        <taxon>Pseudomonadota</taxon>
        <taxon>Alphaproteobacteria</taxon>
        <taxon>Acetobacterales</taxon>
        <taxon>Roseomonadaceae</taxon>
        <taxon>Paracraurococcus</taxon>
    </lineage>
</organism>
<sequence length="56" mass="6160">MMRFALALALLGTTACAEKHELAKCEGVVLALNTDRWKPSPEQQAEMDRLAAEACR</sequence>
<protein>
    <submittedName>
        <fullName evidence="1">Uncharacterized protein</fullName>
    </submittedName>
</protein>
<dbReference type="RefSeq" id="WP_305107405.1">
    <property type="nucleotide sequence ID" value="NZ_JAUTWS010000050.1"/>
</dbReference>
<evidence type="ECO:0000313" key="1">
    <source>
        <dbReference type="EMBL" id="MDO9712549.1"/>
    </source>
</evidence>
<evidence type="ECO:0000313" key="2">
    <source>
        <dbReference type="Proteomes" id="UP001243009"/>
    </source>
</evidence>
<keyword evidence="2" id="KW-1185">Reference proteome</keyword>
<dbReference type="EMBL" id="JAUTWS010000050">
    <property type="protein sequence ID" value="MDO9712549.1"/>
    <property type="molecule type" value="Genomic_DNA"/>
</dbReference>
<dbReference type="PROSITE" id="PS51257">
    <property type="entry name" value="PROKAR_LIPOPROTEIN"/>
    <property type="match status" value="1"/>
</dbReference>
<dbReference type="Proteomes" id="UP001243009">
    <property type="component" value="Unassembled WGS sequence"/>
</dbReference>
<gene>
    <name evidence="1" type="ORF">Q7A36_29695</name>
</gene>
<name>A0ABT9E8Q3_9PROT</name>
<proteinExistence type="predicted"/>
<reference evidence="1 2" key="1">
    <citation type="submission" date="2023-08" db="EMBL/GenBank/DDBJ databases">
        <title>The draft genome sequence of Paracraurococcus sp. LOR1-02.</title>
        <authorList>
            <person name="Kingkaew E."/>
            <person name="Tanasupawat S."/>
        </authorList>
    </citation>
    <scope>NUCLEOTIDE SEQUENCE [LARGE SCALE GENOMIC DNA]</scope>
    <source>
        <strain evidence="1 2">LOR1-02</strain>
    </source>
</reference>